<protein>
    <recommendedName>
        <fullName evidence="2">Amine oxidase domain-containing protein</fullName>
    </recommendedName>
</protein>
<gene>
    <name evidence="3" type="ORF">EHS24_004436</name>
</gene>
<dbReference type="Proteomes" id="UP000279236">
    <property type="component" value="Unassembled WGS sequence"/>
</dbReference>
<dbReference type="Gene3D" id="3.50.50.60">
    <property type="entry name" value="FAD/NAD(P)-binding domain"/>
    <property type="match status" value="1"/>
</dbReference>
<dbReference type="OrthoDB" id="3228663at2759"/>
<feature type="chain" id="PRO_5019313295" description="Amine oxidase domain-containing protein" evidence="1">
    <location>
        <begin position="16"/>
        <end position="181"/>
    </location>
</feature>
<dbReference type="InterPro" id="IPR050281">
    <property type="entry name" value="Flavin_monoamine_oxidase"/>
</dbReference>
<feature type="signal peptide" evidence="1">
    <location>
        <begin position="1"/>
        <end position="15"/>
    </location>
</feature>
<dbReference type="SUPFAM" id="SSF51905">
    <property type="entry name" value="FAD/NAD(P)-binding domain"/>
    <property type="match status" value="1"/>
</dbReference>
<sequence length="181" mass="19114">MWAVLTTSLLPLAAAAAVPAMPADVQVARGSSTNNGTHKAQVIVLGGGISGISAARSLVSDYNVTDIILIEARDELGGRAHTDTMTNKKGKSVVVERGCNWIQGPGKEVITALADKWGLETSVSNYTNTSWYEGLGVGADGRHGKWLDTAEQEEFMSGYDTFLDNAPSYAGGLTQQNITNI</sequence>
<dbReference type="InterPro" id="IPR036188">
    <property type="entry name" value="FAD/NAD-bd_sf"/>
</dbReference>
<organism evidence="3 4">
    <name type="scientific">Apiotrichum porosum</name>
    <dbReference type="NCBI Taxonomy" id="105984"/>
    <lineage>
        <taxon>Eukaryota</taxon>
        <taxon>Fungi</taxon>
        <taxon>Dikarya</taxon>
        <taxon>Basidiomycota</taxon>
        <taxon>Agaricomycotina</taxon>
        <taxon>Tremellomycetes</taxon>
        <taxon>Trichosporonales</taxon>
        <taxon>Trichosporonaceae</taxon>
        <taxon>Apiotrichum</taxon>
    </lineage>
</organism>
<dbReference type="RefSeq" id="XP_028478990.1">
    <property type="nucleotide sequence ID" value="XM_028620018.1"/>
</dbReference>
<proteinExistence type="predicted"/>
<evidence type="ECO:0000259" key="2">
    <source>
        <dbReference type="Pfam" id="PF01593"/>
    </source>
</evidence>
<dbReference type="PANTHER" id="PTHR10742">
    <property type="entry name" value="FLAVIN MONOAMINE OXIDASE"/>
    <property type="match status" value="1"/>
</dbReference>
<dbReference type="GeneID" id="39588979"/>
<dbReference type="Pfam" id="PF01593">
    <property type="entry name" value="Amino_oxidase"/>
    <property type="match status" value="1"/>
</dbReference>
<evidence type="ECO:0000313" key="4">
    <source>
        <dbReference type="Proteomes" id="UP000279236"/>
    </source>
</evidence>
<dbReference type="PANTHER" id="PTHR10742:SF410">
    <property type="entry name" value="LYSINE-SPECIFIC HISTONE DEMETHYLASE 2"/>
    <property type="match status" value="1"/>
</dbReference>
<dbReference type="EMBL" id="RSCE01000002">
    <property type="protein sequence ID" value="RSH86205.1"/>
    <property type="molecule type" value="Genomic_DNA"/>
</dbReference>
<dbReference type="AlphaFoldDB" id="A0A427Y555"/>
<dbReference type="STRING" id="105984.A0A427Y555"/>
<dbReference type="GO" id="GO:0016491">
    <property type="term" value="F:oxidoreductase activity"/>
    <property type="evidence" value="ECO:0007669"/>
    <property type="project" value="InterPro"/>
</dbReference>
<name>A0A427Y555_9TREE</name>
<keyword evidence="4" id="KW-1185">Reference proteome</keyword>
<keyword evidence="1" id="KW-0732">Signal</keyword>
<evidence type="ECO:0000256" key="1">
    <source>
        <dbReference type="SAM" id="SignalP"/>
    </source>
</evidence>
<evidence type="ECO:0000313" key="3">
    <source>
        <dbReference type="EMBL" id="RSH86205.1"/>
    </source>
</evidence>
<comment type="caution">
    <text evidence="3">The sequence shown here is derived from an EMBL/GenBank/DDBJ whole genome shotgun (WGS) entry which is preliminary data.</text>
</comment>
<accession>A0A427Y555</accession>
<dbReference type="InterPro" id="IPR002937">
    <property type="entry name" value="Amino_oxidase"/>
</dbReference>
<feature type="domain" description="Amine oxidase" evidence="2">
    <location>
        <begin position="49"/>
        <end position="162"/>
    </location>
</feature>
<reference evidence="3 4" key="1">
    <citation type="submission" date="2018-11" db="EMBL/GenBank/DDBJ databases">
        <title>Genome sequence of Apiotrichum porosum DSM 27194.</title>
        <authorList>
            <person name="Aliyu H."/>
            <person name="Gorte O."/>
            <person name="Ochsenreither K."/>
        </authorList>
    </citation>
    <scope>NUCLEOTIDE SEQUENCE [LARGE SCALE GENOMIC DNA]</scope>
    <source>
        <strain evidence="3 4">DSM 27194</strain>
    </source>
</reference>